<proteinExistence type="predicted"/>
<reference evidence="2 3" key="1">
    <citation type="journal article" date="2022" name="Nat. Genet.">
        <title>Improved pea reference genome and pan-genome highlight genomic features and evolutionary characteristics.</title>
        <authorList>
            <person name="Yang T."/>
            <person name="Liu R."/>
            <person name="Luo Y."/>
            <person name="Hu S."/>
            <person name="Wang D."/>
            <person name="Wang C."/>
            <person name="Pandey M.K."/>
            <person name="Ge S."/>
            <person name="Xu Q."/>
            <person name="Li N."/>
            <person name="Li G."/>
            <person name="Huang Y."/>
            <person name="Saxena R.K."/>
            <person name="Ji Y."/>
            <person name="Li M."/>
            <person name="Yan X."/>
            <person name="He Y."/>
            <person name="Liu Y."/>
            <person name="Wang X."/>
            <person name="Xiang C."/>
            <person name="Varshney R.K."/>
            <person name="Ding H."/>
            <person name="Gao S."/>
            <person name="Zong X."/>
        </authorList>
    </citation>
    <scope>NUCLEOTIDE SEQUENCE [LARGE SCALE GENOMIC DNA]</scope>
    <source>
        <strain evidence="2 3">cv. Zhongwan 6</strain>
    </source>
</reference>
<dbReference type="Proteomes" id="UP001058974">
    <property type="component" value="Chromosome 3"/>
</dbReference>
<keyword evidence="1" id="KW-1133">Transmembrane helix</keyword>
<sequence length="184" mass="20218">MTAGYAKKELKNGRGILFPGILLLQVFLQNSLYLNALQNFILMGREGKKPDQSTFACSLSACANLVDLQNKLKNQQKAIKAHERSRAQMMTFTVVSSPPTHILGSTRAPFLASTDLCKVEQENKLLRVRKGHLECADEHDLNGNSTAAYECNQKAVDVFTCDGVRTNSVDHPTCFSLTLDSSPG</sequence>
<keyword evidence="3" id="KW-1185">Reference proteome</keyword>
<protein>
    <submittedName>
        <fullName evidence="2">Uncharacterized protein</fullName>
    </submittedName>
</protein>
<dbReference type="EMBL" id="JAMSHJ010000003">
    <property type="protein sequence ID" value="KAI5425768.1"/>
    <property type="molecule type" value="Genomic_DNA"/>
</dbReference>
<accession>A0A9D5AXK8</accession>
<feature type="transmembrane region" description="Helical" evidence="1">
    <location>
        <begin position="16"/>
        <end position="36"/>
    </location>
</feature>
<keyword evidence="1" id="KW-0472">Membrane</keyword>
<dbReference type="Gramene" id="Psat03G0154700-T1">
    <property type="protein sequence ID" value="KAI5425768.1"/>
    <property type="gene ID" value="KIW84_031547"/>
</dbReference>
<dbReference type="AlphaFoldDB" id="A0A9D5AXK8"/>
<comment type="caution">
    <text evidence="2">The sequence shown here is derived from an EMBL/GenBank/DDBJ whole genome shotgun (WGS) entry which is preliminary data.</text>
</comment>
<evidence type="ECO:0000256" key="1">
    <source>
        <dbReference type="SAM" id="Phobius"/>
    </source>
</evidence>
<gene>
    <name evidence="2" type="ORF">KIW84_031547</name>
</gene>
<evidence type="ECO:0000313" key="3">
    <source>
        <dbReference type="Proteomes" id="UP001058974"/>
    </source>
</evidence>
<organism evidence="2 3">
    <name type="scientific">Pisum sativum</name>
    <name type="common">Garden pea</name>
    <name type="synonym">Lathyrus oleraceus</name>
    <dbReference type="NCBI Taxonomy" id="3888"/>
    <lineage>
        <taxon>Eukaryota</taxon>
        <taxon>Viridiplantae</taxon>
        <taxon>Streptophyta</taxon>
        <taxon>Embryophyta</taxon>
        <taxon>Tracheophyta</taxon>
        <taxon>Spermatophyta</taxon>
        <taxon>Magnoliopsida</taxon>
        <taxon>eudicotyledons</taxon>
        <taxon>Gunneridae</taxon>
        <taxon>Pentapetalae</taxon>
        <taxon>rosids</taxon>
        <taxon>fabids</taxon>
        <taxon>Fabales</taxon>
        <taxon>Fabaceae</taxon>
        <taxon>Papilionoideae</taxon>
        <taxon>50 kb inversion clade</taxon>
        <taxon>NPAAA clade</taxon>
        <taxon>Hologalegina</taxon>
        <taxon>IRL clade</taxon>
        <taxon>Fabeae</taxon>
        <taxon>Lathyrus</taxon>
    </lineage>
</organism>
<name>A0A9D5AXK8_PEA</name>
<keyword evidence="1" id="KW-0812">Transmembrane</keyword>
<evidence type="ECO:0000313" key="2">
    <source>
        <dbReference type="EMBL" id="KAI5425768.1"/>
    </source>
</evidence>